<evidence type="ECO:0000259" key="3">
    <source>
        <dbReference type="Pfam" id="PF04802"/>
    </source>
</evidence>
<comment type="subcellular location">
    <subcellularLocation>
        <location evidence="1">Nucleus</location>
    </subcellularLocation>
</comment>
<dbReference type="VEuPathDB" id="VectorBase:HLOH_040886"/>
<dbReference type="PANTHER" id="PTHR23318">
    <property type="entry name" value="ATP SYNTHASE GAMMA-RELATED"/>
    <property type="match status" value="1"/>
</dbReference>
<dbReference type="InterPro" id="IPR051137">
    <property type="entry name" value="PP4R3-like"/>
</dbReference>
<evidence type="ECO:0000313" key="5">
    <source>
        <dbReference type="Proteomes" id="UP000821853"/>
    </source>
</evidence>
<dbReference type="GO" id="GO:0005654">
    <property type="term" value="C:nucleoplasm"/>
    <property type="evidence" value="ECO:0007669"/>
    <property type="project" value="TreeGrafter"/>
</dbReference>
<feature type="domain" description="Serine/threonine-protein phosphatase 4 regulatory subunit 3-like central" evidence="3">
    <location>
        <begin position="1"/>
        <end position="85"/>
    </location>
</feature>
<protein>
    <recommendedName>
        <fullName evidence="3">Serine/threonine-protein phosphatase 4 regulatory subunit 3-like central domain-containing protein</fullName>
    </recommendedName>
</protein>
<sequence length="113" mass="12656">MVGLKDDFYNNYIVNGNLTWPLVEAFWKNNCCQNLLDSAGIKMPQFTRVDDVKSLCQHAVEQYGKVLDEVEYVQTFKSPRRCCEQHQERFRNGPGPFKGNILRVAGAGGAGGG</sequence>
<dbReference type="GO" id="GO:0006974">
    <property type="term" value="P:DNA damage response"/>
    <property type="evidence" value="ECO:0007669"/>
    <property type="project" value="TreeGrafter"/>
</dbReference>
<dbReference type="AlphaFoldDB" id="A0A9J6FHU0"/>
<evidence type="ECO:0000256" key="2">
    <source>
        <dbReference type="ARBA" id="ARBA00023242"/>
    </source>
</evidence>
<comment type="caution">
    <text evidence="4">The sequence shown here is derived from an EMBL/GenBank/DDBJ whole genome shotgun (WGS) entry which is preliminary data.</text>
</comment>
<dbReference type="Proteomes" id="UP000821853">
    <property type="component" value="Chromosome 1"/>
</dbReference>
<dbReference type="Pfam" id="PF04802">
    <property type="entry name" value="PP4R3"/>
    <property type="match status" value="1"/>
</dbReference>
<proteinExistence type="predicted"/>
<dbReference type="OrthoDB" id="27483at2759"/>
<dbReference type="GO" id="GO:0030289">
    <property type="term" value="C:protein phosphatase 4 complex"/>
    <property type="evidence" value="ECO:0007669"/>
    <property type="project" value="TreeGrafter"/>
</dbReference>
<name>A0A9J6FHU0_HAELO</name>
<keyword evidence="5" id="KW-1185">Reference proteome</keyword>
<dbReference type="EMBL" id="JABSTR010000001">
    <property type="protein sequence ID" value="KAH9362383.1"/>
    <property type="molecule type" value="Genomic_DNA"/>
</dbReference>
<organism evidence="4 5">
    <name type="scientific">Haemaphysalis longicornis</name>
    <name type="common">Bush tick</name>
    <dbReference type="NCBI Taxonomy" id="44386"/>
    <lineage>
        <taxon>Eukaryota</taxon>
        <taxon>Metazoa</taxon>
        <taxon>Ecdysozoa</taxon>
        <taxon>Arthropoda</taxon>
        <taxon>Chelicerata</taxon>
        <taxon>Arachnida</taxon>
        <taxon>Acari</taxon>
        <taxon>Parasitiformes</taxon>
        <taxon>Ixodida</taxon>
        <taxon>Ixodoidea</taxon>
        <taxon>Ixodidae</taxon>
        <taxon>Haemaphysalinae</taxon>
        <taxon>Haemaphysalis</taxon>
    </lineage>
</organism>
<accession>A0A9J6FHU0</accession>
<evidence type="ECO:0000313" key="4">
    <source>
        <dbReference type="EMBL" id="KAH9362383.1"/>
    </source>
</evidence>
<evidence type="ECO:0000256" key="1">
    <source>
        <dbReference type="ARBA" id="ARBA00004123"/>
    </source>
</evidence>
<dbReference type="PANTHER" id="PTHR23318:SF0">
    <property type="entry name" value="SERINE_THREONINE-PROTEIN PHOSPHATASE 4 REGULATORY SUBUNIT 3"/>
    <property type="match status" value="1"/>
</dbReference>
<dbReference type="GO" id="GO:0072542">
    <property type="term" value="F:protein phosphatase activator activity"/>
    <property type="evidence" value="ECO:0007669"/>
    <property type="project" value="TreeGrafter"/>
</dbReference>
<reference evidence="4 5" key="1">
    <citation type="journal article" date="2020" name="Cell">
        <title>Large-Scale Comparative Analyses of Tick Genomes Elucidate Their Genetic Diversity and Vector Capacities.</title>
        <authorList>
            <consortium name="Tick Genome and Microbiome Consortium (TIGMIC)"/>
            <person name="Jia N."/>
            <person name="Wang J."/>
            <person name="Shi W."/>
            <person name="Du L."/>
            <person name="Sun Y."/>
            <person name="Zhan W."/>
            <person name="Jiang J.F."/>
            <person name="Wang Q."/>
            <person name="Zhang B."/>
            <person name="Ji P."/>
            <person name="Bell-Sakyi L."/>
            <person name="Cui X.M."/>
            <person name="Yuan T.T."/>
            <person name="Jiang B.G."/>
            <person name="Yang W.F."/>
            <person name="Lam T.T."/>
            <person name="Chang Q.C."/>
            <person name="Ding S.J."/>
            <person name="Wang X.J."/>
            <person name="Zhu J.G."/>
            <person name="Ruan X.D."/>
            <person name="Zhao L."/>
            <person name="Wei J.T."/>
            <person name="Ye R.Z."/>
            <person name="Que T.C."/>
            <person name="Du C.H."/>
            <person name="Zhou Y.H."/>
            <person name="Cheng J.X."/>
            <person name="Dai P.F."/>
            <person name="Guo W.B."/>
            <person name="Han X.H."/>
            <person name="Huang E.J."/>
            <person name="Li L.F."/>
            <person name="Wei W."/>
            <person name="Gao Y.C."/>
            <person name="Liu J.Z."/>
            <person name="Shao H.Z."/>
            <person name="Wang X."/>
            <person name="Wang C.C."/>
            <person name="Yang T.C."/>
            <person name="Huo Q.B."/>
            <person name="Li W."/>
            <person name="Chen H.Y."/>
            <person name="Chen S.E."/>
            <person name="Zhou L.G."/>
            <person name="Ni X.B."/>
            <person name="Tian J.H."/>
            <person name="Sheng Y."/>
            <person name="Liu T."/>
            <person name="Pan Y.S."/>
            <person name="Xia L.Y."/>
            <person name="Li J."/>
            <person name="Zhao F."/>
            <person name="Cao W.C."/>
        </authorList>
    </citation>
    <scope>NUCLEOTIDE SEQUENCE [LARGE SCALE GENOMIC DNA]</scope>
    <source>
        <strain evidence="4">HaeL-2018</strain>
    </source>
</reference>
<gene>
    <name evidence="4" type="ORF">HPB48_018035</name>
</gene>
<dbReference type="InterPro" id="IPR006887">
    <property type="entry name" value="P4R3-like_central_dom"/>
</dbReference>
<keyword evidence="2" id="KW-0539">Nucleus</keyword>